<evidence type="ECO:0000313" key="9">
    <source>
        <dbReference type="EMBL" id="MBR0574965.1"/>
    </source>
</evidence>
<feature type="transmembrane region" description="Helical" evidence="7">
    <location>
        <begin position="112"/>
        <end position="138"/>
    </location>
</feature>
<comment type="caution">
    <text evidence="9">The sequence shown here is derived from an EMBL/GenBank/DDBJ whole genome shotgun (WGS) entry which is preliminary data.</text>
</comment>
<dbReference type="Pfam" id="PF00482">
    <property type="entry name" value="T2SSF"/>
    <property type="match status" value="2"/>
</dbReference>
<dbReference type="PANTHER" id="PTHR30012">
    <property type="entry name" value="GENERAL SECRETION PATHWAY PROTEIN"/>
    <property type="match status" value="1"/>
</dbReference>
<evidence type="ECO:0000256" key="1">
    <source>
        <dbReference type="ARBA" id="ARBA00004651"/>
    </source>
</evidence>
<keyword evidence="6 7" id="KW-0472">Membrane</keyword>
<evidence type="ECO:0000256" key="4">
    <source>
        <dbReference type="ARBA" id="ARBA00022692"/>
    </source>
</evidence>
<dbReference type="GO" id="GO:0005886">
    <property type="term" value="C:plasma membrane"/>
    <property type="evidence" value="ECO:0007669"/>
    <property type="project" value="UniProtKB-SubCell"/>
</dbReference>
<reference evidence="9" key="1">
    <citation type="submission" date="2021-04" db="EMBL/GenBank/DDBJ databases">
        <title>Proteiniclasticum sedimins sp. nov., an obligate anaerobic bacterium isolated from anaerobic sludge.</title>
        <authorList>
            <person name="Liu J."/>
        </authorList>
    </citation>
    <scope>NUCLEOTIDE SEQUENCE</scope>
    <source>
        <strain evidence="9">BAD-10</strain>
    </source>
</reference>
<evidence type="ECO:0000256" key="6">
    <source>
        <dbReference type="ARBA" id="ARBA00023136"/>
    </source>
</evidence>
<dbReference type="EMBL" id="JAGSCS010000001">
    <property type="protein sequence ID" value="MBR0574965.1"/>
    <property type="molecule type" value="Genomic_DNA"/>
</dbReference>
<dbReference type="PANTHER" id="PTHR30012:SF0">
    <property type="entry name" value="TYPE II SECRETION SYSTEM PROTEIN F-RELATED"/>
    <property type="match status" value="1"/>
</dbReference>
<dbReference type="AlphaFoldDB" id="A0A941CLX0"/>
<proteinExistence type="inferred from homology"/>
<feature type="transmembrane region" description="Helical" evidence="7">
    <location>
        <begin position="299"/>
        <end position="322"/>
    </location>
</feature>
<dbReference type="InterPro" id="IPR018076">
    <property type="entry name" value="T2SS_GspF_dom"/>
</dbReference>
<organism evidence="9 10">
    <name type="scientific">Proteiniclasticum sediminis</name>
    <dbReference type="NCBI Taxonomy" id="2804028"/>
    <lineage>
        <taxon>Bacteria</taxon>
        <taxon>Bacillati</taxon>
        <taxon>Bacillota</taxon>
        <taxon>Clostridia</taxon>
        <taxon>Eubacteriales</taxon>
        <taxon>Clostridiaceae</taxon>
        <taxon>Proteiniclasticum</taxon>
    </lineage>
</organism>
<evidence type="ECO:0000256" key="3">
    <source>
        <dbReference type="ARBA" id="ARBA00022475"/>
    </source>
</evidence>
<keyword evidence="5 7" id="KW-1133">Transmembrane helix</keyword>
<evidence type="ECO:0000259" key="8">
    <source>
        <dbReference type="Pfam" id="PF00482"/>
    </source>
</evidence>
<dbReference type="Gene3D" id="1.20.81.30">
    <property type="entry name" value="Type II secretion system (T2SS), domain F"/>
    <property type="match status" value="2"/>
</dbReference>
<sequence>MKLSWNIPRRLYPGKARKKHWKEQFFYEKGTMLNNGIPLTELLVLSPDPWDRELYRAILQGETLSQGLSRLPDFLPREITMVRLAEETGNLAHTFLLIHDRLKEEREMASKIFSVLTYPALLVAAALGFLLASLYLFLPLMNELLLSMGVEYPLLQQLHGFSRQVPPGVLLPLLAVILGAGGRRLASPERLLRRLLGSQWGLYLEAQQMEGLHELLRAGVDILSAFEVLGKEGFPVKGVVTSIRNGVGLREAYRAEGASETLLACLFLGEETGNLPEALSTYLLLQKFRFQERIRKRSALVEPGAILLLGILITALSALLLLPMLEAYEGL</sequence>
<evidence type="ECO:0000256" key="7">
    <source>
        <dbReference type="SAM" id="Phobius"/>
    </source>
</evidence>
<protein>
    <submittedName>
        <fullName evidence="9">Type II secretion system F family protein</fullName>
    </submittedName>
</protein>
<keyword evidence="10" id="KW-1185">Reference proteome</keyword>
<feature type="transmembrane region" description="Helical" evidence="7">
    <location>
        <begin position="169"/>
        <end position="186"/>
    </location>
</feature>
<feature type="domain" description="Type II secretion system protein GspF" evidence="8">
    <location>
        <begin position="214"/>
        <end position="323"/>
    </location>
</feature>
<name>A0A941CLX0_9CLOT</name>
<feature type="domain" description="Type II secretion system protein GspF" evidence="8">
    <location>
        <begin position="52"/>
        <end position="139"/>
    </location>
</feature>
<dbReference type="InterPro" id="IPR003004">
    <property type="entry name" value="GspF/PilC"/>
</dbReference>
<gene>
    <name evidence="9" type="ORF">KCG48_01290</name>
</gene>
<comment type="subcellular location">
    <subcellularLocation>
        <location evidence="1">Cell membrane</location>
        <topology evidence="1">Multi-pass membrane protein</topology>
    </subcellularLocation>
</comment>
<dbReference type="InterPro" id="IPR042094">
    <property type="entry name" value="T2SS_GspF_sf"/>
</dbReference>
<comment type="similarity">
    <text evidence="2">Belongs to the GSP F family.</text>
</comment>
<dbReference type="RefSeq" id="WP_211799474.1">
    <property type="nucleotide sequence ID" value="NZ_JAGSCS010000001.1"/>
</dbReference>
<accession>A0A941CLX0</accession>
<keyword evidence="3" id="KW-1003">Cell membrane</keyword>
<dbReference type="Proteomes" id="UP000675379">
    <property type="component" value="Unassembled WGS sequence"/>
</dbReference>
<keyword evidence="4 7" id="KW-0812">Transmembrane</keyword>
<evidence type="ECO:0000313" key="10">
    <source>
        <dbReference type="Proteomes" id="UP000675379"/>
    </source>
</evidence>
<evidence type="ECO:0000256" key="5">
    <source>
        <dbReference type="ARBA" id="ARBA00022989"/>
    </source>
</evidence>
<evidence type="ECO:0000256" key="2">
    <source>
        <dbReference type="ARBA" id="ARBA00005745"/>
    </source>
</evidence>